<dbReference type="Proteomes" id="UP000694844">
    <property type="component" value="Chromosome 2"/>
</dbReference>
<sequence>MIEAVALYFVSEDCGQWANFLKTKLGEKSYDIQVQEIEAANAAECQDSYKANIILASPAFLELPSYDHFCSFPKTQSLVVLLGIEESEYEAILKEKNAEHILGFPLFETEANESSVRCLLVEIIDLYERNVVPEDLLRHFDMDPYDFPPTPIPLSNELQKFIVDDKNDKLYLVMERKDDENILIQDENRPDLCVQCKYLGNALYEASLTDDFHRSQSLRIVTTKRRNVSSVNLDKISGKAPGDKLTQIQKLLQEELDPLAVLCQALRLPEVTVSCLDKFLADKCSNFKMFDVLKSLSLGGDINEKHLEESNWPTLLHFGAEMGLSLFCDELIKVPGMDKFCHVTNSLDETPGQLARNRGFLKLAEKLDMLTVTQRDKRSSPGNKDSGISDMHSSSFSHISDSSSYGPSGRTVDSLLEDETYQLPPPTAHQGNQYYINSNKANVSRSDDVFDAPVTEQNNEEVPPPPPPKMKHSPSPCQPPCRPPPLQPDRDSVQSGISEDSRISTDSSVSADSRFTITSETSIESVTSLESRQSTASRSSTDSSDDTTVADYVDMAPPLPTEM</sequence>
<dbReference type="OrthoDB" id="8192811at2759"/>
<feature type="compositionally biased region" description="Low complexity" evidence="1">
    <location>
        <begin position="516"/>
        <end position="551"/>
    </location>
</feature>
<dbReference type="PANTHER" id="PTHR16267:SF11">
    <property type="entry name" value="STUMPS, ISOFORM E"/>
    <property type="match status" value="1"/>
</dbReference>
<protein>
    <submittedName>
        <fullName evidence="4 5">Uncharacterized protein LOC111120924 isoform X1</fullName>
    </submittedName>
</protein>
<feature type="domain" description="DBB" evidence="2">
    <location>
        <begin position="244"/>
        <end position="283"/>
    </location>
</feature>
<dbReference type="PANTHER" id="PTHR16267">
    <property type="entry name" value="BANK1/PIK3AP1 FAMILY MEMBER"/>
    <property type="match status" value="1"/>
</dbReference>
<dbReference type="AlphaFoldDB" id="A0A8B8CR58"/>
<dbReference type="RefSeq" id="XP_022317683.1">
    <property type="nucleotide sequence ID" value="XM_022461975.1"/>
</dbReference>
<dbReference type="KEGG" id="cvn:111120924"/>
<keyword evidence="3" id="KW-1185">Reference proteome</keyword>
<feature type="compositionally biased region" description="Pro residues" evidence="1">
    <location>
        <begin position="476"/>
        <end position="487"/>
    </location>
</feature>
<evidence type="ECO:0000259" key="2">
    <source>
        <dbReference type="Pfam" id="PF14545"/>
    </source>
</evidence>
<dbReference type="GO" id="GO:0005102">
    <property type="term" value="F:signaling receptor binding"/>
    <property type="evidence" value="ECO:0007669"/>
    <property type="project" value="TreeGrafter"/>
</dbReference>
<dbReference type="InterPro" id="IPR052446">
    <property type="entry name" value="B-cell_PI3K-Signaling_Adptrs"/>
</dbReference>
<evidence type="ECO:0000313" key="4">
    <source>
        <dbReference type="RefSeq" id="XP_022317683.1"/>
    </source>
</evidence>
<dbReference type="InterPro" id="IPR017893">
    <property type="entry name" value="DBB_domain"/>
</dbReference>
<accession>A0A8B8CR58</accession>
<dbReference type="GeneID" id="111120924"/>
<feature type="compositionally biased region" description="Low complexity" evidence="1">
    <location>
        <begin position="385"/>
        <end position="404"/>
    </location>
</feature>
<feature type="compositionally biased region" description="Polar residues" evidence="1">
    <location>
        <begin position="493"/>
        <end position="515"/>
    </location>
</feature>
<dbReference type="RefSeq" id="XP_022317684.1">
    <property type="nucleotide sequence ID" value="XM_022461976.1"/>
</dbReference>
<gene>
    <name evidence="4 5" type="primary">LOC111120924</name>
</gene>
<organism evidence="3 5">
    <name type="scientific">Crassostrea virginica</name>
    <name type="common">Eastern oyster</name>
    <dbReference type="NCBI Taxonomy" id="6565"/>
    <lineage>
        <taxon>Eukaryota</taxon>
        <taxon>Metazoa</taxon>
        <taxon>Spiralia</taxon>
        <taxon>Lophotrochozoa</taxon>
        <taxon>Mollusca</taxon>
        <taxon>Bivalvia</taxon>
        <taxon>Autobranchia</taxon>
        <taxon>Pteriomorphia</taxon>
        <taxon>Ostreida</taxon>
        <taxon>Ostreoidea</taxon>
        <taxon>Ostreidae</taxon>
        <taxon>Crassostrea</taxon>
    </lineage>
</organism>
<feature type="region of interest" description="Disordered" evidence="1">
    <location>
        <begin position="454"/>
        <end position="563"/>
    </location>
</feature>
<evidence type="ECO:0000256" key="1">
    <source>
        <dbReference type="SAM" id="MobiDB-lite"/>
    </source>
</evidence>
<name>A0A8B8CR58_CRAVI</name>
<reference evidence="4 5" key="1">
    <citation type="submission" date="2025-04" db="UniProtKB">
        <authorList>
            <consortium name="RefSeq"/>
        </authorList>
    </citation>
    <scope>IDENTIFICATION</scope>
    <source>
        <tissue evidence="4 5">Whole sample</tissue>
    </source>
</reference>
<proteinExistence type="predicted"/>
<dbReference type="Pfam" id="PF14545">
    <property type="entry name" value="DBB"/>
    <property type="match status" value="1"/>
</dbReference>
<feature type="region of interest" description="Disordered" evidence="1">
    <location>
        <begin position="372"/>
        <end position="412"/>
    </location>
</feature>
<evidence type="ECO:0000313" key="3">
    <source>
        <dbReference type="Proteomes" id="UP000694844"/>
    </source>
</evidence>
<evidence type="ECO:0000313" key="5">
    <source>
        <dbReference type="RefSeq" id="XP_022317684.1"/>
    </source>
</evidence>